<feature type="region of interest" description="Disordered" evidence="1">
    <location>
        <begin position="1"/>
        <end position="101"/>
    </location>
</feature>
<reference evidence="2 3" key="1">
    <citation type="submission" date="2019-02" db="EMBL/GenBank/DDBJ databases">
        <title>Deep-cultivation of Planctomycetes and their phenomic and genomic characterization uncovers novel biology.</title>
        <authorList>
            <person name="Wiegand S."/>
            <person name="Jogler M."/>
            <person name="Boedeker C."/>
            <person name="Pinto D."/>
            <person name="Vollmers J."/>
            <person name="Rivas-Marin E."/>
            <person name="Kohn T."/>
            <person name="Peeters S.H."/>
            <person name="Heuer A."/>
            <person name="Rast P."/>
            <person name="Oberbeckmann S."/>
            <person name="Bunk B."/>
            <person name="Jeske O."/>
            <person name="Meyerdierks A."/>
            <person name="Storesund J.E."/>
            <person name="Kallscheuer N."/>
            <person name="Luecker S."/>
            <person name="Lage O.M."/>
            <person name="Pohl T."/>
            <person name="Merkel B.J."/>
            <person name="Hornburger P."/>
            <person name="Mueller R.-W."/>
            <person name="Bruemmer F."/>
            <person name="Labrenz M."/>
            <person name="Spormann A.M."/>
            <person name="Op den Camp H."/>
            <person name="Overmann J."/>
            <person name="Amann R."/>
            <person name="Jetten M.S.M."/>
            <person name="Mascher T."/>
            <person name="Medema M.H."/>
            <person name="Devos D.P."/>
            <person name="Kaster A.-K."/>
            <person name="Ovreas L."/>
            <person name="Rohde M."/>
            <person name="Galperin M.Y."/>
            <person name="Jogler C."/>
        </authorList>
    </citation>
    <scope>NUCLEOTIDE SEQUENCE [LARGE SCALE GENOMIC DNA]</scope>
    <source>
        <strain evidence="2 3">Pla175</strain>
    </source>
</reference>
<protein>
    <submittedName>
        <fullName evidence="2">Uncharacterized protein</fullName>
    </submittedName>
</protein>
<dbReference type="EMBL" id="CP036291">
    <property type="protein sequence ID" value="QDU89383.1"/>
    <property type="molecule type" value="Genomic_DNA"/>
</dbReference>
<dbReference type="KEGG" id="pnd:Pla175_27730"/>
<accession>A0A518DD53</accession>
<dbReference type="AlphaFoldDB" id="A0A518DD53"/>
<gene>
    <name evidence="2" type="ORF">Pla175_27730</name>
</gene>
<feature type="compositionally biased region" description="Basic residues" evidence="1">
    <location>
        <begin position="35"/>
        <end position="49"/>
    </location>
</feature>
<name>A0A518DD53_9BACT</name>
<evidence type="ECO:0000256" key="1">
    <source>
        <dbReference type="SAM" id="MobiDB-lite"/>
    </source>
</evidence>
<sequence length="342" mass="36654">MRGGGARRATPPLVELDGGAPKNAPHIPHGLRYGGPRKPRLGTLRKPHANPRQPLPPTHGRGAGRPGRPDARPCSPANAGRRLWGGAGRPRRRGARGGHAGAEGLLNRTFLKVLRRGALLTQFGYELLAVLGHLDYLGQPKRRAELGLARWGMQEAQRAPSGGLNLHAPSRRLRPAAATPIAVHAPPAPERARLTDGAGPPAPLDEAPLRGGRPGLVGPSTCERRPPQGRRWPCKKLTPRPPRKWINRYFIRAPALLPRVAASNGCTHGSTDETTQATTDASADRPSTGRGRAGFRASLSVPGRGPAEAGRPPRRHATRRACRLRTFPAWCEDRTGSTGGRR</sequence>
<organism evidence="2 3">
    <name type="scientific">Pirellulimonas nuda</name>
    <dbReference type="NCBI Taxonomy" id="2528009"/>
    <lineage>
        <taxon>Bacteria</taxon>
        <taxon>Pseudomonadati</taxon>
        <taxon>Planctomycetota</taxon>
        <taxon>Planctomycetia</taxon>
        <taxon>Pirellulales</taxon>
        <taxon>Lacipirellulaceae</taxon>
        <taxon>Pirellulimonas</taxon>
    </lineage>
</organism>
<evidence type="ECO:0000313" key="3">
    <source>
        <dbReference type="Proteomes" id="UP000317429"/>
    </source>
</evidence>
<feature type="region of interest" description="Disordered" evidence="1">
    <location>
        <begin position="189"/>
        <end position="238"/>
    </location>
</feature>
<proteinExistence type="predicted"/>
<evidence type="ECO:0000313" key="2">
    <source>
        <dbReference type="EMBL" id="QDU89383.1"/>
    </source>
</evidence>
<keyword evidence="3" id="KW-1185">Reference proteome</keyword>
<feature type="region of interest" description="Disordered" evidence="1">
    <location>
        <begin position="264"/>
        <end position="319"/>
    </location>
</feature>
<dbReference type="Proteomes" id="UP000317429">
    <property type="component" value="Chromosome"/>
</dbReference>
<feature type="compositionally biased region" description="Polar residues" evidence="1">
    <location>
        <begin position="264"/>
        <end position="281"/>
    </location>
</feature>